<dbReference type="Proteomes" id="UP001497457">
    <property type="component" value="Chromosome 10rd"/>
</dbReference>
<name>A0ABC8VM97_9POAL</name>
<sequence>MVSKFALAALVLLVVVGGELGRAVPLRRGLGLGWMNGMRGGSPGGMQPSETKLQATVGKRGKIYKTDEEARFVSPVPAFVRPPRIPPS</sequence>
<reference evidence="3" key="1">
    <citation type="submission" date="2024-06" db="EMBL/GenBank/DDBJ databases">
        <authorList>
            <person name="Ryan C."/>
        </authorList>
    </citation>
    <scope>NUCLEOTIDE SEQUENCE [LARGE SCALE GENOMIC DNA]</scope>
</reference>
<accession>A0ABC8VM97</accession>
<evidence type="ECO:0000313" key="3">
    <source>
        <dbReference type="Proteomes" id="UP001497457"/>
    </source>
</evidence>
<gene>
    <name evidence="2" type="ORF">URODEC1_LOCUS4753</name>
</gene>
<evidence type="ECO:0000313" key="2">
    <source>
        <dbReference type="EMBL" id="CAL4893395.1"/>
    </source>
</evidence>
<evidence type="ECO:0000256" key="1">
    <source>
        <dbReference type="SAM" id="SignalP"/>
    </source>
</evidence>
<keyword evidence="1" id="KW-0732">Signal</keyword>
<proteinExistence type="predicted"/>
<feature type="signal peptide" evidence="1">
    <location>
        <begin position="1"/>
        <end position="21"/>
    </location>
</feature>
<reference evidence="2 3" key="2">
    <citation type="submission" date="2024-10" db="EMBL/GenBank/DDBJ databases">
        <authorList>
            <person name="Ryan C."/>
        </authorList>
    </citation>
    <scope>NUCLEOTIDE SEQUENCE [LARGE SCALE GENOMIC DNA]</scope>
</reference>
<dbReference type="EMBL" id="OZ075120">
    <property type="protein sequence ID" value="CAL4893395.1"/>
    <property type="molecule type" value="Genomic_DNA"/>
</dbReference>
<keyword evidence="3" id="KW-1185">Reference proteome</keyword>
<feature type="chain" id="PRO_5044868953" evidence="1">
    <location>
        <begin position="22"/>
        <end position="88"/>
    </location>
</feature>
<organism evidence="2 3">
    <name type="scientific">Urochloa decumbens</name>
    <dbReference type="NCBI Taxonomy" id="240449"/>
    <lineage>
        <taxon>Eukaryota</taxon>
        <taxon>Viridiplantae</taxon>
        <taxon>Streptophyta</taxon>
        <taxon>Embryophyta</taxon>
        <taxon>Tracheophyta</taxon>
        <taxon>Spermatophyta</taxon>
        <taxon>Magnoliopsida</taxon>
        <taxon>Liliopsida</taxon>
        <taxon>Poales</taxon>
        <taxon>Poaceae</taxon>
        <taxon>PACMAD clade</taxon>
        <taxon>Panicoideae</taxon>
        <taxon>Panicodae</taxon>
        <taxon>Paniceae</taxon>
        <taxon>Melinidinae</taxon>
        <taxon>Urochloa</taxon>
    </lineage>
</organism>
<protein>
    <submittedName>
        <fullName evidence="2">Uncharacterized protein</fullName>
    </submittedName>
</protein>
<dbReference type="AlphaFoldDB" id="A0ABC8VM97"/>